<dbReference type="InterPro" id="IPR007554">
    <property type="entry name" value="Glycerophosphate_synth"/>
</dbReference>
<gene>
    <name evidence="3" type="ORF">C1I95_24945</name>
</gene>
<feature type="transmembrane region" description="Helical" evidence="2">
    <location>
        <begin position="185"/>
        <end position="205"/>
    </location>
</feature>
<dbReference type="GO" id="GO:0016020">
    <property type="term" value="C:membrane"/>
    <property type="evidence" value="ECO:0007669"/>
    <property type="project" value="InterPro"/>
</dbReference>
<dbReference type="AlphaFoldDB" id="A0A2W2FBB2"/>
<dbReference type="EMBL" id="POTY01000195">
    <property type="protein sequence ID" value="PZG12854.1"/>
    <property type="molecule type" value="Genomic_DNA"/>
</dbReference>
<feature type="region of interest" description="Disordered" evidence="1">
    <location>
        <begin position="1"/>
        <end position="22"/>
    </location>
</feature>
<evidence type="ECO:0000256" key="2">
    <source>
        <dbReference type="SAM" id="Phobius"/>
    </source>
</evidence>
<dbReference type="GO" id="GO:0047355">
    <property type="term" value="F:CDP-glycerol glycerophosphotransferase activity"/>
    <property type="evidence" value="ECO:0007669"/>
    <property type="project" value="InterPro"/>
</dbReference>
<comment type="caution">
    <text evidence="3">The sequence shown here is derived from an EMBL/GenBank/DDBJ whole genome shotgun (WGS) entry which is preliminary data.</text>
</comment>
<reference evidence="3 4" key="1">
    <citation type="submission" date="2018-01" db="EMBL/GenBank/DDBJ databases">
        <title>Draft genome sequence of Jishengella sp. NA12.</title>
        <authorList>
            <person name="Sahin N."/>
            <person name="Ay H."/>
            <person name="Saygin H."/>
        </authorList>
    </citation>
    <scope>NUCLEOTIDE SEQUENCE [LARGE SCALE GENOMIC DNA]</scope>
    <source>
        <strain evidence="3 4">NA12</strain>
    </source>
</reference>
<keyword evidence="4" id="KW-1185">Reference proteome</keyword>
<organism evidence="3 4">
    <name type="scientific">Micromonospora craterilacus</name>
    <dbReference type="NCBI Taxonomy" id="1655439"/>
    <lineage>
        <taxon>Bacteria</taxon>
        <taxon>Bacillati</taxon>
        <taxon>Actinomycetota</taxon>
        <taxon>Actinomycetes</taxon>
        <taxon>Micromonosporales</taxon>
        <taxon>Micromonosporaceae</taxon>
        <taxon>Micromonospora</taxon>
    </lineage>
</organism>
<sequence>MADEPPGAADEPVKGSATTTSTPARSGFRGWLAGRLPALTADVLALVALLLAAVGNSSLWALPPAVATAGLLGWTWRGAWRGGPVLSGQSVVSRMLLLACAYLLGTVHGSLEPAFAVGIGLAALAVLAESPLAALARGTQPVTANLPGTGTRSIRRPNTSRVALVNGAVVLVALACAVADRLGLVVLAAATAALGLLGFTGVQALTRAWRRRDVESRLPALVADYEPVFLLYWHAAAGTDYQIAMWLPYLERLDKRFMVVVRSEQNFTEATRLTTAPVLLRRSTSQLDDVFSPSLRAAFYVNNATRNNHAIQYTRLKHIQLNHGDSDKMPSHNPVFRMYDKNFVAGQAAVDRFAANGVSMPAEMFTIVGRPQVEDVAVATGPIGSIANPRVLYAPTWAGFNADSNYSSLLVGYDIIKAFVARGCSVVFRPHPYSRNSPALDRECERIRTLLADDRRANGRPHVFGTVAEVEMSVMDCFNASDVMVSDVSSVVADYLYSEKPFAMVAISTPASKFTDEFPLARAAYLIDAYGGRVQGLDAALDDLLGGDPLAGTRRDLKKYYLGDIPADRYAQRFLDEASRYL</sequence>
<evidence type="ECO:0000256" key="1">
    <source>
        <dbReference type="SAM" id="MobiDB-lite"/>
    </source>
</evidence>
<dbReference type="OrthoDB" id="7806295at2"/>
<feature type="transmembrane region" description="Helical" evidence="2">
    <location>
        <begin position="60"/>
        <end position="79"/>
    </location>
</feature>
<evidence type="ECO:0000313" key="4">
    <source>
        <dbReference type="Proteomes" id="UP000248924"/>
    </source>
</evidence>
<keyword evidence="2" id="KW-0472">Membrane</keyword>
<keyword evidence="3" id="KW-0808">Transferase</keyword>
<dbReference type="Pfam" id="PF04464">
    <property type="entry name" value="Glyphos_transf"/>
    <property type="match status" value="1"/>
</dbReference>
<feature type="transmembrane region" description="Helical" evidence="2">
    <location>
        <begin position="114"/>
        <end position="136"/>
    </location>
</feature>
<dbReference type="Gene3D" id="3.40.50.12580">
    <property type="match status" value="1"/>
</dbReference>
<accession>A0A2W2FBB2</accession>
<name>A0A2W2FBB2_9ACTN</name>
<feature type="transmembrane region" description="Helical" evidence="2">
    <location>
        <begin position="36"/>
        <end position="54"/>
    </location>
</feature>
<proteinExistence type="predicted"/>
<evidence type="ECO:0000313" key="3">
    <source>
        <dbReference type="EMBL" id="PZG12854.1"/>
    </source>
</evidence>
<keyword evidence="2" id="KW-0812">Transmembrane</keyword>
<dbReference type="Proteomes" id="UP000248924">
    <property type="component" value="Unassembled WGS sequence"/>
</dbReference>
<keyword evidence="2" id="KW-1133">Transmembrane helix</keyword>
<dbReference type="InterPro" id="IPR043148">
    <property type="entry name" value="TagF_C"/>
</dbReference>
<feature type="transmembrane region" description="Helical" evidence="2">
    <location>
        <begin position="162"/>
        <end position="179"/>
    </location>
</feature>
<protein>
    <submittedName>
        <fullName evidence="3">Glycosyl transferase</fullName>
    </submittedName>
</protein>